<comment type="catalytic activity">
    <reaction evidence="1">
        <text>a uridine in RNA = a pseudouridine in RNA</text>
        <dbReference type="Rhea" id="RHEA:48348"/>
        <dbReference type="Rhea" id="RHEA-COMP:12068"/>
        <dbReference type="Rhea" id="RHEA-COMP:12069"/>
        <dbReference type="ChEBI" id="CHEBI:65314"/>
        <dbReference type="ChEBI" id="CHEBI:65315"/>
    </reaction>
</comment>
<dbReference type="Gene3D" id="3.30.2350.10">
    <property type="entry name" value="Pseudouridine synthase"/>
    <property type="match status" value="2"/>
</dbReference>
<proteinExistence type="predicted"/>
<evidence type="ECO:0000256" key="3">
    <source>
        <dbReference type="ARBA" id="ARBA00033164"/>
    </source>
</evidence>
<dbReference type="PANTHER" id="PTHR21600">
    <property type="entry name" value="MITOCHONDRIAL RNA PSEUDOURIDINE SYNTHASE"/>
    <property type="match status" value="1"/>
</dbReference>
<dbReference type="GO" id="GO:0003723">
    <property type="term" value="F:RNA binding"/>
    <property type="evidence" value="ECO:0007669"/>
    <property type="project" value="InterPro"/>
</dbReference>
<dbReference type="GO" id="GO:0000455">
    <property type="term" value="P:enzyme-directed rRNA pseudouridine synthesis"/>
    <property type="evidence" value="ECO:0007669"/>
    <property type="project" value="TreeGrafter"/>
</dbReference>
<dbReference type="EMBL" id="MWWR01000018">
    <property type="protein sequence ID" value="OZG49751.1"/>
    <property type="molecule type" value="Genomic_DNA"/>
</dbReference>
<protein>
    <recommendedName>
        <fullName evidence="2">RNA pseudouridylate synthase</fullName>
    </recommendedName>
    <alternativeName>
        <fullName evidence="3">RNA-uridine isomerase</fullName>
    </alternativeName>
</protein>
<sequence>MTSGHHRWVVSEPDVPDDIGILYEDADIVVLDKPHLLPTMPRGMWYRHTALMRLREMYGDDAIVPAHRLDRATAGVVVFVRTPALRGAFQTLFQERRVRKVYECIAPCAPVRLQRRGAVGGVREAAESEGSTMASPRRGRSPHEPVLPPVRDIVAQARRVPSIADIPGVRLGPVGIVTPLDPPRAFPLMRRSHITKLRGVLQAFEEPGETNAVSVIGLCDDQTAVRRRDETGERVALAPLGLRAYRLEPRTGKTHQLRVHMAALGLPILGDDMYPRVLDPGRGDLDDSAAPPLQLVARELRFSDPRDGTPRVFRSRIPLAV</sequence>
<evidence type="ECO:0000259" key="5">
    <source>
        <dbReference type="Pfam" id="PF00849"/>
    </source>
</evidence>
<feature type="domain" description="Pseudouridine synthase RsuA/RluA-like" evidence="5">
    <location>
        <begin position="27"/>
        <end position="109"/>
    </location>
</feature>
<organism evidence="6 7">
    <name type="scientific">Pseudoscardovia radai</name>
    <dbReference type="NCBI Taxonomy" id="987066"/>
    <lineage>
        <taxon>Bacteria</taxon>
        <taxon>Bacillati</taxon>
        <taxon>Actinomycetota</taxon>
        <taxon>Actinomycetes</taxon>
        <taxon>Bifidobacteriales</taxon>
        <taxon>Bifidobacteriaceae</taxon>
        <taxon>Pseudoscardovia</taxon>
    </lineage>
</organism>
<dbReference type="SUPFAM" id="SSF55120">
    <property type="entry name" value="Pseudouridine synthase"/>
    <property type="match status" value="2"/>
</dbReference>
<evidence type="ECO:0000256" key="1">
    <source>
        <dbReference type="ARBA" id="ARBA00000073"/>
    </source>
</evidence>
<feature type="region of interest" description="Disordered" evidence="4">
    <location>
        <begin position="124"/>
        <end position="147"/>
    </location>
</feature>
<comment type="caution">
    <text evidence="6">The sequence shown here is derived from an EMBL/GenBank/DDBJ whole genome shotgun (WGS) entry which is preliminary data.</text>
</comment>
<dbReference type="InterPro" id="IPR006224">
    <property type="entry name" value="PsdUridine_synth_RluA-like_CS"/>
</dbReference>
<evidence type="ECO:0000256" key="2">
    <source>
        <dbReference type="ARBA" id="ARBA00031870"/>
    </source>
</evidence>
<dbReference type="Pfam" id="PF00849">
    <property type="entry name" value="PseudoU_synth_2"/>
    <property type="match status" value="1"/>
</dbReference>
<dbReference type="PROSITE" id="PS01129">
    <property type="entry name" value="PSI_RLU"/>
    <property type="match status" value="1"/>
</dbReference>
<name>A0A261ESC6_9BIFI</name>
<dbReference type="InterPro" id="IPR006145">
    <property type="entry name" value="PsdUridine_synth_RsuA/RluA"/>
</dbReference>
<keyword evidence="7" id="KW-1185">Reference proteome</keyword>
<dbReference type="GO" id="GO:0140098">
    <property type="term" value="F:catalytic activity, acting on RNA"/>
    <property type="evidence" value="ECO:0007669"/>
    <property type="project" value="UniProtKB-ARBA"/>
</dbReference>
<accession>A0A261ESC6</accession>
<evidence type="ECO:0000256" key="4">
    <source>
        <dbReference type="SAM" id="MobiDB-lite"/>
    </source>
</evidence>
<evidence type="ECO:0000313" key="7">
    <source>
        <dbReference type="Proteomes" id="UP000216725"/>
    </source>
</evidence>
<dbReference type="AlphaFoldDB" id="A0A261ESC6"/>
<dbReference type="Proteomes" id="UP000216725">
    <property type="component" value="Unassembled WGS sequence"/>
</dbReference>
<dbReference type="PANTHER" id="PTHR21600:SF84">
    <property type="entry name" value="PSEUDOURIDINE SYNTHASE RSUA_RLUA-LIKE DOMAIN-CONTAINING PROTEIN"/>
    <property type="match status" value="1"/>
</dbReference>
<dbReference type="InterPro" id="IPR050188">
    <property type="entry name" value="RluA_PseudoU_synthase"/>
</dbReference>
<evidence type="ECO:0000313" key="6">
    <source>
        <dbReference type="EMBL" id="OZG49751.1"/>
    </source>
</evidence>
<reference evidence="6 7" key="1">
    <citation type="journal article" date="2017" name="BMC Genomics">
        <title>Comparative genomic and phylogenomic analyses of the Bifidobacteriaceae family.</title>
        <authorList>
            <person name="Lugli G.A."/>
            <person name="Milani C."/>
            <person name="Turroni F."/>
            <person name="Duranti S."/>
            <person name="Mancabelli L."/>
            <person name="Mangifesta M."/>
            <person name="Ferrario C."/>
            <person name="Modesto M."/>
            <person name="Mattarelli P."/>
            <person name="Jiri K."/>
            <person name="van Sinderen D."/>
            <person name="Ventura M."/>
        </authorList>
    </citation>
    <scope>NUCLEOTIDE SEQUENCE [LARGE SCALE GENOMIC DNA]</scope>
    <source>
        <strain evidence="6 7">DSM 24742</strain>
    </source>
</reference>
<dbReference type="InterPro" id="IPR020103">
    <property type="entry name" value="PsdUridine_synth_cat_dom_sf"/>
</dbReference>
<gene>
    <name evidence="6" type="ORF">PSRA_1556</name>
</gene>
<dbReference type="GO" id="GO:0009982">
    <property type="term" value="F:pseudouridine synthase activity"/>
    <property type="evidence" value="ECO:0007669"/>
    <property type="project" value="InterPro"/>
</dbReference>